<sequence>MSSSRRGRRGGACLSSSASSSTPTPTMMMTMSSSSFVLLVVAVASSLALLTTTHTTMTSAMMTTHRHPPMSSHSQRSSSRQFALSPTTRTTSSSSSSSLYFSSGRRSSLKNVATTTTTNGRTTSSSSSSTAAAAAAASRSSTTTSTMMAVEGDFDPTSLYESKLAIESGSLRAKLRALYRFTRPHTIRGTILASVAGTIRALLDIPGCASVVNWGRLLPRAVIGMIALLLGNAYIVGINQIFDRDIDVLNKPFLPVASGEMSTNVAWMAVILSGIAGPMIVYNYFPPLLFRLYMIGWTLGGIYSVPPIRTKRNPLAAGLTIAIVRGFLLNFGVYYAVRDAIGMSFVWSPKVSFIARFMTVFASVIAITKDLPDVDGDRAYNISTFATRVGVPAIARGASLCLLLNYAHAILTGLLSGPGAFNALPMIGGHAALAAMLVSRYRALEPEKLPSIKRYYKHIWDLFYLEYALYTLI</sequence>
<protein>
    <submittedName>
        <fullName evidence="9">Uncharacterized protein</fullName>
    </submittedName>
</protein>
<evidence type="ECO:0000256" key="7">
    <source>
        <dbReference type="SAM" id="MobiDB-lite"/>
    </source>
</evidence>
<feature type="transmembrane region" description="Helical" evidence="8">
    <location>
        <begin position="288"/>
        <end position="305"/>
    </location>
</feature>
<evidence type="ECO:0000256" key="8">
    <source>
        <dbReference type="SAM" id="Phobius"/>
    </source>
</evidence>
<evidence type="ECO:0000313" key="9">
    <source>
        <dbReference type="EMBL" id="KAL3809314.1"/>
    </source>
</evidence>
<dbReference type="EMBL" id="JALLPB020000418">
    <property type="protein sequence ID" value="KAL3809314.1"/>
    <property type="molecule type" value="Genomic_DNA"/>
</dbReference>
<feature type="compositionally biased region" description="Low complexity" evidence="7">
    <location>
        <begin position="63"/>
        <end position="106"/>
    </location>
</feature>
<feature type="compositionally biased region" description="Low complexity" evidence="7">
    <location>
        <begin position="113"/>
        <end position="131"/>
    </location>
</feature>
<evidence type="ECO:0000256" key="1">
    <source>
        <dbReference type="ARBA" id="ARBA00004141"/>
    </source>
</evidence>
<keyword evidence="5 8" id="KW-1133">Transmembrane helix</keyword>
<comment type="similarity">
    <text evidence="2">Belongs to the UbiA prenyltransferase family.</text>
</comment>
<dbReference type="GO" id="GO:0016740">
    <property type="term" value="F:transferase activity"/>
    <property type="evidence" value="ECO:0007669"/>
    <property type="project" value="UniProtKB-KW"/>
</dbReference>
<feature type="transmembrane region" description="Helical" evidence="8">
    <location>
        <begin position="221"/>
        <end position="242"/>
    </location>
</feature>
<evidence type="ECO:0000256" key="3">
    <source>
        <dbReference type="ARBA" id="ARBA00022679"/>
    </source>
</evidence>
<dbReference type="PANTHER" id="PTHR43009">
    <property type="entry name" value="HOMOGENTISATE SOLANESYLTRANSFERASE, CHLOROPLASTIC"/>
    <property type="match status" value="1"/>
</dbReference>
<proteinExistence type="inferred from homology"/>
<evidence type="ECO:0000256" key="6">
    <source>
        <dbReference type="ARBA" id="ARBA00023136"/>
    </source>
</evidence>
<comment type="caution">
    <text evidence="9">The sequence shown here is derived from an EMBL/GenBank/DDBJ whole genome shotgun (WGS) entry which is preliminary data.</text>
</comment>
<keyword evidence="3" id="KW-0808">Transferase</keyword>
<evidence type="ECO:0000256" key="5">
    <source>
        <dbReference type="ARBA" id="ARBA00022989"/>
    </source>
</evidence>
<dbReference type="GO" id="GO:0016020">
    <property type="term" value="C:membrane"/>
    <property type="evidence" value="ECO:0007669"/>
    <property type="project" value="UniProtKB-SubCell"/>
</dbReference>
<feature type="region of interest" description="Disordered" evidence="7">
    <location>
        <begin position="63"/>
        <end position="131"/>
    </location>
</feature>
<feature type="compositionally biased region" description="Low complexity" evidence="7">
    <location>
        <begin position="14"/>
        <end position="26"/>
    </location>
</feature>
<dbReference type="InterPro" id="IPR044502">
    <property type="entry name" value="AtHST-like"/>
</dbReference>
<dbReference type="CDD" id="cd13960">
    <property type="entry name" value="PT_UbiA_HPT1"/>
    <property type="match status" value="1"/>
</dbReference>
<keyword evidence="4 8" id="KW-0812">Transmembrane</keyword>
<evidence type="ECO:0000256" key="4">
    <source>
        <dbReference type="ARBA" id="ARBA00022692"/>
    </source>
</evidence>
<name>A0ABD3R8Q7_9STRA</name>
<keyword evidence="10" id="KW-1185">Reference proteome</keyword>
<dbReference type="Proteomes" id="UP001530377">
    <property type="component" value="Unassembled WGS sequence"/>
</dbReference>
<dbReference type="InterPro" id="IPR044878">
    <property type="entry name" value="UbiA_sf"/>
</dbReference>
<dbReference type="Gene3D" id="1.10.357.140">
    <property type="entry name" value="UbiA prenyltransferase"/>
    <property type="match status" value="1"/>
</dbReference>
<comment type="subcellular location">
    <subcellularLocation>
        <location evidence="1">Membrane</location>
        <topology evidence="1">Multi-pass membrane protein</topology>
    </subcellularLocation>
</comment>
<keyword evidence="6 8" id="KW-0472">Membrane</keyword>
<feature type="transmembrane region" description="Helical" evidence="8">
    <location>
        <begin position="263"/>
        <end position="282"/>
    </location>
</feature>
<reference evidence="9 10" key="1">
    <citation type="submission" date="2024-10" db="EMBL/GenBank/DDBJ databases">
        <title>Updated reference genomes for cyclostephanoid diatoms.</title>
        <authorList>
            <person name="Roberts W.R."/>
            <person name="Alverson A.J."/>
        </authorList>
    </citation>
    <scope>NUCLEOTIDE SEQUENCE [LARGE SCALE GENOMIC DNA]</scope>
    <source>
        <strain evidence="9 10">AJA228-03</strain>
    </source>
</reference>
<dbReference type="PANTHER" id="PTHR43009:SF7">
    <property type="entry name" value="HOMOGENTISATE GERANYLGERANYLTRANSFERASE, CHLOROPLASTIC"/>
    <property type="match status" value="1"/>
</dbReference>
<gene>
    <name evidence="9" type="ORF">ACHAXA_008713</name>
</gene>
<dbReference type="InterPro" id="IPR000537">
    <property type="entry name" value="UbiA_prenyltransferase"/>
</dbReference>
<feature type="region of interest" description="Disordered" evidence="7">
    <location>
        <begin position="1"/>
        <end position="26"/>
    </location>
</feature>
<evidence type="ECO:0000313" key="10">
    <source>
        <dbReference type="Proteomes" id="UP001530377"/>
    </source>
</evidence>
<dbReference type="Pfam" id="PF01040">
    <property type="entry name" value="UbiA"/>
    <property type="match status" value="1"/>
</dbReference>
<accession>A0ABD3R8Q7</accession>
<dbReference type="NCBIfam" id="NF009525">
    <property type="entry name" value="PRK12887.1"/>
    <property type="match status" value="1"/>
</dbReference>
<dbReference type="AlphaFoldDB" id="A0ABD3R8Q7"/>
<evidence type="ECO:0000256" key="2">
    <source>
        <dbReference type="ARBA" id="ARBA00005985"/>
    </source>
</evidence>
<feature type="transmembrane region" description="Helical" evidence="8">
    <location>
        <begin position="317"/>
        <end position="337"/>
    </location>
</feature>
<organism evidence="9 10">
    <name type="scientific">Cyclostephanos tholiformis</name>
    <dbReference type="NCBI Taxonomy" id="382380"/>
    <lineage>
        <taxon>Eukaryota</taxon>
        <taxon>Sar</taxon>
        <taxon>Stramenopiles</taxon>
        <taxon>Ochrophyta</taxon>
        <taxon>Bacillariophyta</taxon>
        <taxon>Coscinodiscophyceae</taxon>
        <taxon>Thalassiosirophycidae</taxon>
        <taxon>Stephanodiscales</taxon>
        <taxon>Stephanodiscaceae</taxon>
        <taxon>Cyclostephanos</taxon>
    </lineage>
</organism>